<gene>
    <name evidence="1" type="ORF">DNH61_02665</name>
</gene>
<dbReference type="RefSeq" id="WP_111145135.1">
    <property type="nucleotide sequence ID" value="NZ_QKRB01000028.1"/>
</dbReference>
<keyword evidence="2" id="KW-1185">Reference proteome</keyword>
<dbReference type="Proteomes" id="UP000249522">
    <property type="component" value="Unassembled WGS sequence"/>
</dbReference>
<name>A0A2W1M0N7_9BACL</name>
<reference evidence="1 2" key="1">
    <citation type="submission" date="2018-06" db="EMBL/GenBank/DDBJ databases">
        <title>Paenibacillus imtechensis sp. nov.</title>
        <authorList>
            <person name="Pinnaka A.K."/>
            <person name="Singh H."/>
            <person name="Kaur M."/>
        </authorList>
    </citation>
    <scope>NUCLEOTIDE SEQUENCE [LARGE SCALE GENOMIC DNA]</scope>
    <source>
        <strain evidence="1 2">SMB1</strain>
    </source>
</reference>
<evidence type="ECO:0000313" key="1">
    <source>
        <dbReference type="EMBL" id="PZD97277.1"/>
    </source>
</evidence>
<proteinExistence type="predicted"/>
<evidence type="ECO:0008006" key="3">
    <source>
        <dbReference type="Google" id="ProtNLM"/>
    </source>
</evidence>
<dbReference type="OrthoDB" id="264488at2"/>
<organism evidence="1 2">
    <name type="scientific">Paenibacillus sambharensis</name>
    <dbReference type="NCBI Taxonomy" id="1803190"/>
    <lineage>
        <taxon>Bacteria</taxon>
        <taxon>Bacillati</taxon>
        <taxon>Bacillota</taxon>
        <taxon>Bacilli</taxon>
        <taxon>Bacillales</taxon>
        <taxon>Paenibacillaceae</taxon>
        <taxon>Paenibacillus</taxon>
    </lineage>
</organism>
<comment type="caution">
    <text evidence="1">The sequence shown here is derived from an EMBL/GenBank/DDBJ whole genome shotgun (WGS) entry which is preliminary data.</text>
</comment>
<dbReference type="AlphaFoldDB" id="A0A2W1M0N7"/>
<dbReference type="EMBL" id="QKRB01000028">
    <property type="protein sequence ID" value="PZD97277.1"/>
    <property type="molecule type" value="Genomic_DNA"/>
</dbReference>
<evidence type="ECO:0000313" key="2">
    <source>
        <dbReference type="Proteomes" id="UP000249522"/>
    </source>
</evidence>
<protein>
    <recommendedName>
        <fullName evidence="3">SMI1/KNR4 family protein</fullName>
    </recommendedName>
</protein>
<accession>A0A2W1M0N7</accession>
<sequence>MQSSNRLNSSVIDTLYKLDQELSEMTGDSLYDYLEIYIRREPGFAYDCTPDDAVVFAHTGGDGDHFAFSTGEGSITNLDEAPILFIQPMMFDQEVKLVARNLQEFLSAYLSLGEIYILERFDRYSTREDMQKDIEEHFLSSIQDKKVKLEFITNVLKERLGITPMKDVFSYMMQLRGEPRIW</sequence>